<dbReference type="Proteomes" id="UP000828941">
    <property type="component" value="Chromosome 11"/>
</dbReference>
<sequence>MLKSLGRLTMALSPPLLPFSLKHSCPCNVSFSSIEALNLSSSRLLGVGCAARRRPRSEDDDEDEDDEYGHNEQIAQLEEYSQSARGEALLVHAVVDEEDVDVLIFKGFSSCLSYRTSPDPAKSVLPARALIKSIDRIKGPFDPSNIEYLDKGLTWETFKNQFSL</sequence>
<keyword evidence="2" id="KW-1185">Reference proteome</keyword>
<name>A0ACB9LR26_BAUVA</name>
<protein>
    <submittedName>
        <fullName evidence="1">Uncharacterized protein</fullName>
    </submittedName>
</protein>
<gene>
    <name evidence="1" type="ORF">L6164_026651</name>
</gene>
<proteinExistence type="predicted"/>
<accession>A0ACB9LR26</accession>
<evidence type="ECO:0000313" key="2">
    <source>
        <dbReference type="Proteomes" id="UP000828941"/>
    </source>
</evidence>
<evidence type="ECO:0000313" key="1">
    <source>
        <dbReference type="EMBL" id="KAI4313693.1"/>
    </source>
</evidence>
<reference evidence="1 2" key="1">
    <citation type="journal article" date="2022" name="DNA Res.">
        <title>Chromosomal-level genome assembly of the orchid tree Bauhinia variegata (Leguminosae; Cercidoideae) supports the allotetraploid origin hypothesis of Bauhinia.</title>
        <authorList>
            <person name="Zhong Y."/>
            <person name="Chen Y."/>
            <person name="Zheng D."/>
            <person name="Pang J."/>
            <person name="Liu Y."/>
            <person name="Luo S."/>
            <person name="Meng S."/>
            <person name="Qian L."/>
            <person name="Wei D."/>
            <person name="Dai S."/>
            <person name="Zhou R."/>
        </authorList>
    </citation>
    <scope>NUCLEOTIDE SEQUENCE [LARGE SCALE GENOMIC DNA]</scope>
    <source>
        <strain evidence="1">BV-YZ2020</strain>
    </source>
</reference>
<comment type="caution">
    <text evidence="1">The sequence shown here is derived from an EMBL/GenBank/DDBJ whole genome shotgun (WGS) entry which is preliminary data.</text>
</comment>
<dbReference type="EMBL" id="CM039436">
    <property type="protein sequence ID" value="KAI4313693.1"/>
    <property type="molecule type" value="Genomic_DNA"/>
</dbReference>
<organism evidence="1 2">
    <name type="scientific">Bauhinia variegata</name>
    <name type="common">Purple orchid tree</name>
    <name type="synonym">Phanera variegata</name>
    <dbReference type="NCBI Taxonomy" id="167791"/>
    <lineage>
        <taxon>Eukaryota</taxon>
        <taxon>Viridiplantae</taxon>
        <taxon>Streptophyta</taxon>
        <taxon>Embryophyta</taxon>
        <taxon>Tracheophyta</taxon>
        <taxon>Spermatophyta</taxon>
        <taxon>Magnoliopsida</taxon>
        <taxon>eudicotyledons</taxon>
        <taxon>Gunneridae</taxon>
        <taxon>Pentapetalae</taxon>
        <taxon>rosids</taxon>
        <taxon>fabids</taxon>
        <taxon>Fabales</taxon>
        <taxon>Fabaceae</taxon>
        <taxon>Cercidoideae</taxon>
        <taxon>Cercideae</taxon>
        <taxon>Bauhiniinae</taxon>
        <taxon>Bauhinia</taxon>
    </lineage>
</organism>